<reference evidence="1 2" key="1">
    <citation type="submission" date="2016-10" db="EMBL/GenBank/DDBJ databases">
        <title>Silvanigrella aquatica sp. nov., isolated from a freshwater lake located in the Black Forest, Germany, description of Silvanigrellaceae fam. nov., Silvanigrellales ord. nov., reclassification of the order Bdellovibrionales in the class Oligoflexia, reclassification of the families Bacteriovoracaceae and Halobacteriovoraceae in the new order Bacteriovoracales ord. nov., and reclassification of the family Pseudobacteriovoracaceae in the order Oligoflexiales.</title>
        <authorList>
            <person name="Hahn M.W."/>
            <person name="Schmidt J."/>
            <person name="Koll U."/>
            <person name="Rohde M."/>
            <person name="Verbag S."/>
            <person name="Pitt A."/>
            <person name="Nakai R."/>
            <person name="Naganuma T."/>
            <person name="Lang E."/>
        </authorList>
    </citation>
    <scope>NUCLEOTIDE SEQUENCE [LARGE SCALE GENOMIC DNA]</scope>
    <source>
        <strain evidence="1 2">MWH-Nonnen-W8red</strain>
    </source>
</reference>
<dbReference type="OrthoDB" id="9906966at2"/>
<gene>
    <name evidence="1" type="ORF">AXG55_10345</name>
</gene>
<dbReference type="RefSeq" id="WP_148698039.1">
    <property type="nucleotide sequence ID" value="NZ_CP017834.1"/>
</dbReference>
<organism evidence="1 2">
    <name type="scientific">Silvanigrella aquatica</name>
    <dbReference type="NCBI Taxonomy" id="1915309"/>
    <lineage>
        <taxon>Bacteria</taxon>
        <taxon>Pseudomonadati</taxon>
        <taxon>Bdellovibrionota</taxon>
        <taxon>Oligoflexia</taxon>
        <taxon>Silvanigrellales</taxon>
        <taxon>Silvanigrellaceae</taxon>
        <taxon>Silvanigrella</taxon>
    </lineage>
</organism>
<dbReference type="KEGG" id="saqi:AXG55_10345"/>
<evidence type="ECO:0000313" key="1">
    <source>
        <dbReference type="EMBL" id="APJ04283.1"/>
    </source>
</evidence>
<protein>
    <submittedName>
        <fullName evidence="1">Uncharacterized protein</fullName>
    </submittedName>
</protein>
<keyword evidence="2" id="KW-1185">Reference proteome</keyword>
<dbReference type="Proteomes" id="UP000184731">
    <property type="component" value="Chromosome"/>
</dbReference>
<name>A0A1L4D251_9BACT</name>
<dbReference type="AlphaFoldDB" id="A0A1L4D251"/>
<accession>A0A1L4D251</accession>
<dbReference type="STRING" id="1915309.AXG55_10345"/>
<evidence type="ECO:0000313" key="2">
    <source>
        <dbReference type="Proteomes" id="UP000184731"/>
    </source>
</evidence>
<dbReference type="EMBL" id="CP017834">
    <property type="protein sequence ID" value="APJ04283.1"/>
    <property type="molecule type" value="Genomic_DNA"/>
</dbReference>
<proteinExistence type="predicted"/>
<sequence>MVEVCPLTLFLTFFKSNLKRLFCFIIIVSEFYLKESFLYGMEREITLYPFQDIQLFENNGKTKKVRFGVTKSLININNLPCFFFINQIPLLYSILQIGASGATASSQRNNVSLIYNTSNQGDMLFFSPNEQDGFGNLTGNLPETNVKPRLLKSGYK</sequence>